<dbReference type="SUPFAM" id="SSF53067">
    <property type="entry name" value="Actin-like ATPase domain"/>
    <property type="match status" value="2"/>
</dbReference>
<dbReference type="RefSeq" id="XP_024740121.1">
    <property type="nucleotide sequence ID" value="XM_024885700.1"/>
</dbReference>
<dbReference type="Pfam" id="PF02541">
    <property type="entry name" value="Ppx-GppA"/>
    <property type="match status" value="1"/>
</dbReference>
<organism evidence="3 4">
    <name type="scientific">Hyaloscypha bicolor E</name>
    <dbReference type="NCBI Taxonomy" id="1095630"/>
    <lineage>
        <taxon>Eukaryota</taxon>
        <taxon>Fungi</taxon>
        <taxon>Dikarya</taxon>
        <taxon>Ascomycota</taxon>
        <taxon>Pezizomycotina</taxon>
        <taxon>Leotiomycetes</taxon>
        <taxon>Helotiales</taxon>
        <taxon>Hyaloscyphaceae</taxon>
        <taxon>Hyaloscypha</taxon>
        <taxon>Hyaloscypha bicolor</taxon>
    </lineage>
</organism>
<dbReference type="Pfam" id="PF23566">
    <property type="entry name" value="RTG2_C"/>
    <property type="match status" value="1"/>
</dbReference>
<feature type="domain" description="RTG2 C-terminal" evidence="2">
    <location>
        <begin position="374"/>
        <end position="597"/>
    </location>
</feature>
<dbReference type="PANTHER" id="PTHR30005:SF0">
    <property type="entry name" value="RETROGRADE REGULATION PROTEIN 2"/>
    <property type="match status" value="1"/>
</dbReference>
<keyword evidence="4" id="KW-1185">Reference proteome</keyword>
<proteinExistence type="predicted"/>
<dbReference type="InParanoid" id="A0A2J6TJM3"/>
<dbReference type="GeneID" id="36593777"/>
<dbReference type="Gene3D" id="1.10.3210.10">
    <property type="entry name" value="Hypothetical protein af1432"/>
    <property type="match status" value="1"/>
</dbReference>
<evidence type="ECO:0000313" key="4">
    <source>
        <dbReference type="Proteomes" id="UP000235371"/>
    </source>
</evidence>
<name>A0A2J6TJM3_9HELO</name>
<dbReference type="AlphaFoldDB" id="A0A2J6TJM3"/>
<dbReference type="Gene3D" id="3.30.420.40">
    <property type="match status" value="1"/>
</dbReference>
<feature type="domain" description="Ppx/GppA phosphatase N-terminal" evidence="1">
    <location>
        <begin position="63"/>
        <end position="367"/>
    </location>
</feature>
<evidence type="ECO:0000259" key="1">
    <source>
        <dbReference type="Pfam" id="PF02541"/>
    </source>
</evidence>
<reference evidence="3 4" key="1">
    <citation type="submission" date="2016-04" db="EMBL/GenBank/DDBJ databases">
        <title>A degradative enzymes factory behind the ericoid mycorrhizal symbiosis.</title>
        <authorList>
            <consortium name="DOE Joint Genome Institute"/>
            <person name="Martino E."/>
            <person name="Morin E."/>
            <person name="Grelet G."/>
            <person name="Kuo A."/>
            <person name="Kohler A."/>
            <person name="Daghino S."/>
            <person name="Barry K."/>
            <person name="Choi C."/>
            <person name="Cichocki N."/>
            <person name="Clum A."/>
            <person name="Copeland A."/>
            <person name="Hainaut M."/>
            <person name="Haridas S."/>
            <person name="Labutti K."/>
            <person name="Lindquist E."/>
            <person name="Lipzen A."/>
            <person name="Khouja H.-R."/>
            <person name="Murat C."/>
            <person name="Ohm R."/>
            <person name="Olson A."/>
            <person name="Spatafora J."/>
            <person name="Veneault-Fourrey C."/>
            <person name="Henrissat B."/>
            <person name="Grigoriev I."/>
            <person name="Martin F."/>
            <person name="Perotto S."/>
        </authorList>
    </citation>
    <scope>NUCLEOTIDE SEQUENCE [LARGE SCALE GENOMIC DNA]</scope>
    <source>
        <strain evidence="3 4">E</strain>
    </source>
</reference>
<gene>
    <name evidence="3" type="ORF">K444DRAFT_651303</name>
</gene>
<protein>
    <submittedName>
        <fullName evidence="3">Putative sensor of mitochondrial dysfunction Rtg2</fullName>
    </submittedName>
</protein>
<evidence type="ECO:0000259" key="2">
    <source>
        <dbReference type="Pfam" id="PF23566"/>
    </source>
</evidence>
<accession>A0A2J6TJM3</accession>
<dbReference type="InterPro" id="IPR057512">
    <property type="entry name" value="RTG2_C"/>
</dbReference>
<dbReference type="Gene3D" id="3.30.420.150">
    <property type="entry name" value="Exopolyphosphatase. Domain 2"/>
    <property type="match status" value="1"/>
</dbReference>
<dbReference type="GO" id="GO:0006357">
    <property type="term" value="P:regulation of transcription by RNA polymerase II"/>
    <property type="evidence" value="ECO:0007669"/>
    <property type="project" value="TreeGrafter"/>
</dbReference>
<dbReference type="InterPro" id="IPR050273">
    <property type="entry name" value="GppA/Ppx_hydrolase"/>
</dbReference>
<dbReference type="PANTHER" id="PTHR30005">
    <property type="entry name" value="EXOPOLYPHOSPHATASE"/>
    <property type="match status" value="1"/>
</dbReference>
<sequence>MGGALDISLDPQWRHAVAGVGLQSEERCNYLRGLVDMGSNGIRFSVSNLSPPTTRILPTLYVNRVDISLYDAQFDPETGVRIPIPSPVTESVIGALLRFQIICKDLGVPDNYIRIIATEATRTAINSDEFLKAIKIGTGLNVDLLFKEEEGRIGALGIASGFSDIQGLAMDLGGGSAQITWLISQSGNIRLSPKGSFSFPYGAAALTRKLAELQEGKSKKEADEAVAEFRKEMVANFVDAYNHLQVPQELVERAKREDGFPLYLSGGGFRGWGYLLLYVNQVHGRHYPISLINGFSAQKEQFEDTNVLKDVARNAREIFRVSDRRRIQVPAVAFLVNVLAEAIPHGIREAHFCQGGVREGVLFQELLPSIRRQDPLEVATMRFAPPSGDAILNLLISGIPQQSKTSAKRFPESISSQVIGSFVQTLYVHSIMSKESSSTAALYSTSTGIMSSTHGVSHSDRARLALLLEERYEGELPPREVDFKNSLRQLLTPEEVWWTRYVGKLGLLISKIYPAGVIDEAKPRVVLSAEWASNLGKRKDKRGLKVIWSIQKVRRDPAKLKEALEDHMGVIYKVGKRKNWIGGEDGWGMAVDVKVVEEDIL</sequence>
<dbReference type="EMBL" id="KZ613782">
    <property type="protein sequence ID" value="PMD63217.1"/>
    <property type="molecule type" value="Genomic_DNA"/>
</dbReference>
<dbReference type="OrthoDB" id="2014654at2759"/>
<dbReference type="FunCoup" id="A0A2J6TJM3">
    <property type="interactions" value="261"/>
</dbReference>
<dbReference type="InterPro" id="IPR043129">
    <property type="entry name" value="ATPase_NBD"/>
</dbReference>
<evidence type="ECO:0000313" key="3">
    <source>
        <dbReference type="EMBL" id="PMD63217.1"/>
    </source>
</evidence>
<dbReference type="InterPro" id="IPR003695">
    <property type="entry name" value="Ppx_GppA_N"/>
</dbReference>
<dbReference type="FunFam" id="3.30.420.150:FF:000007">
    <property type="entry name" value="Retrograde regulation protein 2"/>
    <property type="match status" value="1"/>
</dbReference>
<dbReference type="FunFam" id="3.30.420.40:FF:000191">
    <property type="entry name" value="Retrograde regulation protein 2"/>
    <property type="match status" value="1"/>
</dbReference>
<dbReference type="Proteomes" id="UP000235371">
    <property type="component" value="Unassembled WGS sequence"/>
</dbReference>